<name>A0A9D8KGT2_9DELT</name>
<keyword evidence="1" id="KW-0808">Transferase</keyword>
<dbReference type="GO" id="GO:0032259">
    <property type="term" value="P:methylation"/>
    <property type="evidence" value="ECO:0007669"/>
    <property type="project" value="UniProtKB-KW"/>
</dbReference>
<gene>
    <name evidence="1" type="ORF">JW984_14865</name>
</gene>
<dbReference type="InterPro" id="IPR029063">
    <property type="entry name" value="SAM-dependent_MTases_sf"/>
</dbReference>
<keyword evidence="1" id="KW-0489">Methyltransferase</keyword>
<organism evidence="1 2">
    <name type="scientific">Candidatus Zymogenus saltonus</name>
    <dbReference type="NCBI Taxonomy" id="2844893"/>
    <lineage>
        <taxon>Bacteria</taxon>
        <taxon>Deltaproteobacteria</taxon>
        <taxon>Candidatus Zymogenia</taxon>
        <taxon>Candidatus Zymogeniales</taxon>
        <taxon>Candidatus Zymogenaceae</taxon>
        <taxon>Candidatus Zymogenus</taxon>
    </lineage>
</organism>
<dbReference type="Proteomes" id="UP000809273">
    <property type="component" value="Unassembled WGS sequence"/>
</dbReference>
<evidence type="ECO:0000313" key="1">
    <source>
        <dbReference type="EMBL" id="MBN1574476.1"/>
    </source>
</evidence>
<reference evidence="1" key="2">
    <citation type="submission" date="2021-01" db="EMBL/GenBank/DDBJ databases">
        <authorList>
            <person name="Hahn C.R."/>
            <person name="Youssef N.H."/>
            <person name="Elshahed M."/>
        </authorList>
    </citation>
    <scope>NUCLEOTIDE SEQUENCE</scope>
    <source>
        <strain evidence="1">Zod_Metabat.24</strain>
    </source>
</reference>
<reference evidence="1" key="1">
    <citation type="journal article" date="2021" name="Environ. Microbiol.">
        <title>Genomic characterization of three novel Desulfobacterota classes expand the metabolic and phylogenetic diversity of the phylum.</title>
        <authorList>
            <person name="Murphy C.L."/>
            <person name="Biggerstaff J."/>
            <person name="Eichhorn A."/>
            <person name="Ewing E."/>
            <person name="Shahan R."/>
            <person name="Soriano D."/>
            <person name="Stewart S."/>
            <person name="VanMol K."/>
            <person name="Walker R."/>
            <person name="Walters P."/>
            <person name="Elshahed M.S."/>
            <person name="Youssef N.H."/>
        </authorList>
    </citation>
    <scope>NUCLEOTIDE SEQUENCE</scope>
    <source>
        <strain evidence="1">Zod_Metabat.24</strain>
    </source>
</reference>
<dbReference type="AlphaFoldDB" id="A0A9D8KGT2"/>
<evidence type="ECO:0000313" key="2">
    <source>
        <dbReference type="Proteomes" id="UP000809273"/>
    </source>
</evidence>
<comment type="caution">
    <text evidence="1">The sequence shown here is derived from an EMBL/GenBank/DDBJ whole genome shotgun (WGS) entry which is preliminary data.</text>
</comment>
<dbReference type="SUPFAM" id="SSF53335">
    <property type="entry name" value="S-adenosyl-L-methionine-dependent methyltransferases"/>
    <property type="match status" value="1"/>
</dbReference>
<dbReference type="GO" id="GO:0008168">
    <property type="term" value="F:methyltransferase activity"/>
    <property type="evidence" value="ECO:0007669"/>
    <property type="project" value="UniProtKB-KW"/>
</dbReference>
<sequence length="285" mass="34089">MKKIKLNDLPKWTQWPDRLLGLSEWKAAKRTIDKVKKEYDDGKYSEILEYYMSKDHPLSPEEVRIHEYSYYNLYPDTKICISRGENLFETDLNSARKLLYNFLRDVLSKCTKRVDHIFELGCGHGYNLWRLHKIAPNIKYTGGEFSENAVSLANHLYKSDPNLNVVRFNFYDQVYEILEALEKPAVIFTFHAVEQLPSAKHFLTVLSKYRDRIDRVYHFEPVYEFYDETLFGMMRRRYTQINDYNRDLLFELKSREDKIRIVDQKENVIGLNPLNPLSLIEWTFI</sequence>
<dbReference type="Gene3D" id="3.40.50.150">
    <property type="entry name" value="Vaccinia Virus protein VP39"/>
    <property type="match status" value="1"/>
</dbReference>
<accession>A0A9D8KGT2</accession>
<dbReference type="EMBL" id="JAFGIX010000080">
    <property type="protein sequence ID" value="MBN1574476.1"/>
    <property type="molecule type" value="Genomic_DNA"/>
</dbReference>
<proteinExistence type="predicted"/>
<protein>
    <submittedName>
        <fullName evidence="1">Class I SAM-dependent methyltransferase</fullName>
    </submittedName>
</protein>